<evidence type="ECO:0000256" key="2">
    <source>
        <dbReference type="ARBA" id="ARBA00006966"/>
    </source>
</evidence>
<evidence type="ECO:0000313" key="10">
    <source>
        <dbReference type="EMBL" id="MCC9631794.1"/>
    </source>
</evidence>
<evidence type="ECO:0000256" key="5">
    <source>
        <dbReference type="ARBA" id="ARBA00023239"/>
    </source>
</evidence>
<organism evidence="10 11">
    <name type="scientific">Blastopirellula sediminis</name>
    <dbReference type="NCBI Taxonomy" id="2894196"/>
    <lineage>
        <taxon>Bacteria</taxon>
        <taxon>Pseudomonadati</taxon>
        <taxon>Planctomycetota</taxon>
        <taxon>Planctomycetia</taxon>
        <taxon>Pirellulales</taxon>
        <taxon>Pirellulaceae</taxon>
        <taxon>Blastopirellula</taxon>
    </lineage>
</organism>
<evidence type="ECO:0000259" key="9">
    <source>
        <dbReference type="Pfam" id="PF01212"/>
    </source>
</evidence>
<dbReference type="AlphaFoldDB" id="A0A9X1MSK4"/>
<dbReference type="RefSeq" id="WP_230224388.1">
    <property type="nucleotide sequence ID" value="NZ_JAJKFT010000010.1"/>
</dbReference>
<name>A0A9X1MSK4_9BACT</name>
<keyword evidence="11" id="KW-1185">Reference proteome</keyword>
<evidence type="ECO:0000256" key="8">
    <source>
        <dbReference type="PIRNR" id="PIRNR038940"/>
    </source>
</evidence>
<comment type="catalytic activity">
    <reaction evidence="6 8">
        <text>L-threonine = acetaldehyde + glycine</text>
        <dbReference type="Rhea" id="RHEA:19625"/>
        <dbReference type="ChEBI" id="CHEBI:15343"/>
        <dbReference type="ChEBI" id="CHEBI:57305"/>
        <dbReference type="ChEBI" id="CHEBI:57926"/>
        <dbReference type="EC" id="4.1.2.48"/>
    </reaction>
</comment>
<comment type="function">
    <text evidence="8">Catalyzes the cleavage of L-allo-threonine and L-threonine to glycine and acetaldehyde.</text>
</comment>
<evidence type="ECO:0000256" key="4">
    <source>
        <dbReference type="ARBA" id="ARBA00022898"/>
    </source>
</evidence>
<comment type="catalytic activity">
    <reaction evidence="7 8">
        <text>L-allo-threonine = acetaldehyde + glycine</text>
        <dbReference type="Rhea" id="RHEA:26209"/>
        <dbReference type="ChEBI" id="CHEBI:15343"/>
        <dbReference type="ChEBI" id="CHEBI:57305"/>
        <dbReference type="ChEBI" id="CHEBI:58585"/>
        <dbReference type="EC" id="4.1.2.48"/>
    </reaction>
</comment>
<dbReference type="InterPro" id="IPR026273">
    <property type="entry name" value="Low_specificity_L-TA_bact"/>
</dbReference>
<comment type="similarity">
    <text evidence="2 8">Belongs to the threonine aldolase family.</text>
</comment>
<dbReference type="CDD" id="cd06502">
    <property type="entry name" value="TA_like"/>
    <property type="match status" value="1"/>
</dbReference>
<comment type="caution">
    <text evidence="10">The sequence shown here is derived from an EMBL/GenBank/DDBJ whole genome shotgun (WGS) entry which is preliminary data.</text>
</comment>
<proteinExistence type="inferred from homology"/>
<dbReference type="EMBL" id="JAJKFT010000010">
    <property type="protein sequence ID" value="MCC9631794.1"/>
    <property type="molecule type" value="Genomic_DNA"/>
</dbReference>
<evidence type="ECO:0000313" key="11">
    <source>
        <dbReference type="Proteomes" id="UP001139103"/>
    </source>
</evidence>
<dbReference type="InterPro" id="IPR015422">
    <property type="entry name" value="PyrdxlP-dep_Trfase_small"/>
</dbReference>
<dbReference type="InterPro" id="IPR015424">
    <property type="entry name" value="PyrdxlP-dep_Trfase"/>
</dbReference>
<dbReference type="FunFam" id="3.40.640.10:FF:000087">
    <property type="entry name" value="L-threonine aldolase"/>
    <property type="match status" value="1"/>
</dbReference>
<keyword evidence="5 8" id="KW-0456">Lyase</keyword>
<evidence type="ECO:0000256" key="1">
    <source>
        <dbReference type="ARBA" id="ARBA00001933"/>
    </source>
</evidence>
<dbReference type="GO" id="GO:0006567">
    <property type="term" value="P:L-threonine catabolic process"/>
    <property type="evidence" value="ECO:0007669"/>
    <property type="project" value="UniProtKB-UniRule"/>
</dbReference>
<gene>
    <name evidence="10" type="ORF">LOC68_25640</name>
</gene>
<evidence type="ECO:0000256" key="7">
    <source>
        <dbReference type="ARBA" id="ARBA00050939"/>
    </source>
</evidence>
<dbReference type="PANTHER" id="PTHR48097">
    <property type="entry name" value="L-THREONINE ALDOLASE-RELATED"/>
    <property type="match status" value="1"/>
</dbReference>
<evidence type="ECO:0000256" key="3">
    <source>
        <dbReference type="ARBA" id="ARBA00011881"/>
    </source>
</evidence>
<dbReference type="Gene3D" id="3.90.1150.10">
    <property type="entry name" value="Aspartate Aminotransferase, domain 1"/>
    <property type="match status" value="1"/>
</dbReference>
<dbReference type="Proteomes" id="UP001139103">
    <property type="component" value="Unassembled WGS sequence"/>
</dbReference>
<comment type="cofactor">
    <cofactor evidence="1 8">
        <name>pyridoxal 5'-phosphate</name>
        <dbReference type="ChEBI" id="CHEBI:597326"/>
    </cofactor>
</comment>
<sequence length="349" mass="38147">MNAPNPLPRRQFASDNYAGVIPEVWEALEHARFGHAPAYGDDPWTARASDLLRQFFETDCEVYFVFNGTAANSLALASLCNSYHSVICHALAHVETDECGAPEFFSNGTKVLLADGANGKIDPDSVESIVNRRKDIHYPKPRVLSVTQATEMGTVYQPDELAALCDVAKRHDLRVHLDGARLSNALASLGKAPADVTWRLGIDVLCFGGTKIGMPVGEAVIFFDHDLANEFEYRCKQSGQLASKMRFLSAPWIGLLETNAWLKHAKNANACAAALGKAVESIEGLSLLAPVEANACFVHLPENVAAGLRERGWKFYNFIGSGGARFMCSWDTSMDDVNALIDDLRELTK</sequence>
<keyword evidence="4 8" id="KW-0663">Pyridoxal phosphate</keyword>
<dbReference type="Gene3D" id="3.40.640.10">
    <property type="entry name" value="Type I PLP-dependent aspartate aminotransferase-like (Major domain)"/>
    <property type="match status" value="1"/>
</dbReference>
<comment type="subunit">
    <text evidence="3">Homotetramer.</text>
</comment>
<evidence type="ECO:0000256" key="6">
    <source>
        <dbReference type="ARBA" id="ARBA00050410"/>
    </source>
</evidence>
<dbReference type="Pfam" id="PF01212">
    <property type="entry name" value="Beta_elim_lyase"/>
    <property type="match status" value="1"/>
</dbReference>
<dbReference type="SUPFAM" id="SSF53383">
    <property type="entry name" value="PLP-dependent transferases"/>
    <property type="match status" value="1"/>
</dbReference>
<dbReference type="InterPro" id="IPR015421">
    <property type="entry name" value="PyrdxlP-dep_Trfase_major"/>
</dbReference>
<dbReference type="PIRSF" id="PIRSF038940">
    <property type="entry name" value="Low_specificity_LTA"/>
    <property type="match status" value="1"/>
</dbReference>
<dbReference type="PANTHER" id="PTHR48097:SF5">
    <property type="entry name" value="LOW SPECIFICITY L-THREONINE ALDOLASE"/>
    <property type="match status" value="1"/>
</dbReference>
<dbReference type="GO" id="GO:0004793">
    <property type="term" value="F:threonine aldolase activity"/>
    <property type="evidence" value="ECO:0007669"/>
    <property type="project" value="UniProtKB-UniRule"/>
</dbReference>
<reference evidence="10" key="1">
    <citation type="submission" date="2021-11" db="EMBL/GenBank/DDBJ databases">
        <title>Genome sequence.</title>
        <authorList>
            <person name="Sun Q."/>
        </authorList>
    </citation>
    <scope>NUCLEOTIDE SEQUENCE</scope>
    <source>
        <strain evidence="10">JC732</strain>
    </source>
</reference>
<accession>A0A9X1MSK4</accession>
<protein>
    <recommendedName>
        <fullName evidence="8">L-threonine aldolase</fullName>
        <ecNumber evidence="8">4.1.2.48</ecNumber>
    </recommendedName>
</protein>
<feature type="domain" description="Aromatic amino acid beta-eliminating lyase/threonine aldolase" evidence="9">
    <location>
        <begin position="11"/>
        <end position="300"/>
    </location>
</feature>
<dbReference type="EC" id="4.1.2.48" evidence="8"/>
<dbReference type="InterPro" id="IPR001597">
    <property type="entry name" value="ArAA_b-elim_lyase/Thr_aldolase"/>
</dbReference>